<name>A0A6S7KJM7_PARCT</name>
<dbReference type="OrthoDB" id="75419at2759"/>
<dbReference type="Proteomes" id="UP001152795">
    <property type="component" value="Unassembled WGS sequence"/>
</dbReference>
<evidence type="ECO:0000259" key="2">
    <source>
        <dbReference type="Pfam" id="PF26103"/>
    </source>
</evidence>
<accession>A0A6S7KJM7</accession>
<keyword evidence="4" id="KW-1185">Reference proteome</keyword>
<evidence type="ECO:0000313" key="4">
    <source>
        <dbReference type="Proteomes" id="UP001152795"/>
    </source>
</evidence>
<dbReference type="EMBL" id="CACRXK020031408">
    <property type="protein sequence ID" value="CAB4043054.1"/>
    <property type="molecule type" value="Genomic_DNA"/>
</dbReference>
<proteinExistence type="predicted"/>
<evidence type="ECO:0000256" key="1">
    <source>
        <dbReference type="SAM" id="MobiDB-lite"/>
    </source>
</evidence>
<dbReference type="InterPro" id="IPR059030">
    <property type="entry name" value="TPR_Epg5_mid"/>
</dbReference>
<dbReference type="GO" id="GO:0097352">
    <property type="term" value="P:autophagosome maturation"/>
    <property type="evidence" value="ECO:0007669"/>
    <property type="project" value="TreeGrafter"/>
</dbReference>
<feature type="non-terminal residue" evidence="3">
    <location>
        <position position="320"/>
    </location>
</feature>
<evidence type="ECO:0000313" key="3">
    <source>
        <dbReference type="EMBL" id="CAB4043054.1"/>
    </source>
</evidence>
<dbReference type="PANTHER" id="PTHR31139">
    <property type="entry name" value="ECTOPIC P GRANULES PROTEIN 5 HOMOLOG"/>
    <property type="match status" value="1"/>
</dbReference>
<dbReference type="Pfam" id="PF26103">
    <property type="entry name" value="TPR_Epg5"/>
    <property type="match status" value="1"/>
</dbReference>
<dbReference type="PANTHER" id="PTHR31139:SF4">
    <property type="entry name" value="ECTOPIC P GRANULES PROTEIN 5 HOMOLOG"/>
    <property type="match status" value="1"/>
</dbReference>
<dbReference type="InterPro" id="IPR051436">
    <property type="entry name" value="Autophagy-related_EPG5"/>
</dbReference>
<organism evidence="3 4">
    <name type="scientific">Paramuricea clavata</name>
    <name type="common">Red gorgonian</name>
    <name type="synonym">Violescent sea-whip</name>
    <dbReference type="NCBI Taxonomy" id="317549"/>
    <lineage>
        <taxon>Eukaryota</taxon>
        <taxon>Metazoa</taxon>
        <taxon>Cnidaria</taxon>
        <taxon>Anthozoa</taxon>
        <taxon>Octocorallia</taxon>
        <taxon>Malacalcyonacea</taxon>
        <taxon>Plexauridae</taxon>
        <taxon>Paramuricea</taxon>
    </lineage>
</organism>
<reference evidence="3" key="1">
    <citation type="submission" date="2020-04" db="EMBL/GenBank/DDBJ databases">
        <authorList>
            <person name="Alioto T."/>
            <person name="Alioto T."/>
            <person name="Gomez Garrido J."/>
        </authorList>
    </citation>
    <scope>NUCLEOTIDE SEQUENCE</scope>
    <source>
        <strain evidence="3">A484AB</strain>
    </source>
</reference>
<feature type="region of interest" description="Disordered" evidence="1">
    <location>
        <begin position="48"/>
        <end position="82"/>
    </location>
</feature>
<protein>
    <recommendedName>
        <fullName evidence="2">Epg5-like central TPR repeats domain-containing protein</fullName>
    </recommendedName>
</protein>
<dbReference type="GO" id="GO:0005737">
    <property type="term" value="C:cytoplasm"/>
    <property type="evidence" value="ECO:0007669"/>
    <property type="project" value="TreeGrafter"/>
</dbReference>
<sequence length="320" mass="37316">MQQKFLTNERNRKNHMKGVINKQQERERKAKKVREKLYVELEGSIVHVDETYSSEGNSEDEDWGGEQQDERSGTQAEDSTDEFYESSAGRAHLYNIHNSSKDFYREKKSCDPVRDRASRNREEFKMLMREMLHQMPPDICLNALCVEKTLTLLLKQWKSCQNPAFSKKFEDIGCSTFYMFIDMVSDSVRQFPPTMQFFSTCVELLGKTFIMENRTQTEVLLRTILARPKIVGLLLPIFQPSTCEDSFTEMYENVIQTNLDVEVKFSLLSKFDFRSWLVSKPTLSERMAMMKVLFAALCDCGLEPPVKTTMLSEIYLRKVN</sequence>
<gene>
    <name evidence="3" type="ORF">PACLA_8A048876</name>
</gene>
<feature type="domain" description="Epg5-like central TPR repeats" evidence="2">
    <location>
        <begin position="213"/>
        <end position="317"/>
    </location>
</feature>
<dbReference type="AlphaFoldDB" id="A0A6S7KJM7"/>
<feature type="region of interest" description="Disordered" evidence="1">
    <location>
        <begin position="1"/>
        <end position="31"/>
    </location>
</feature>
<comment type="caution">
    <text evidence="3">The sequence shown here is derived from an EMBL/GenBank/DDBJ whole genome shotgun (WGS) entry which is preliminary data.</text>
</comment>